<dbReference type="EMBL" id="JACEIK010003557">
    <property type="protein sequence ID" value="MCD9642206.1"/>
    <property type="molecule type" value="Genomic_DNA"/>
</dbReference>
<organism evidence="1 2">
    <name type="scientific">Datura stramonium</name>
    <name type="common">Jimsonweed</name>
    <name type="synonym">Common thornapple</name>
    <dbReference type="NCBI Taxonomy" id="4076"/>
    <lineage>
        <taxon>Eukaryota</taxon>
        <taxon>Viridiplantae</taxon>
        <taxon>Streptophyta</taxon>
        <taxon>Embryophyta</taxon>
        <taxon>Tracheophyta</taxon>
        <taxon>Spermatophyta</taxon>
        <taxon>Magnoliopsida</taxon>
        <taxon>eudicotyledons</taxon>
        <taxon>Gunneridae</taxon>
        <taxon>Pentapetalae</taxon>
        <taxon>asterids</taxon>
        <taxon>lamiids</taxon>
        <taxon>Solanales</taxon>
        <taxon>Solanaceae</taxon>
        <taxon>Solanoideae</taxon>
        <taxon>Datureae</taxon>
        <taxon>Datura</taxon>
    </lineage>
</organism>
<gene>
    <name evidence="1" type="ORF">HAX54_028892</name>
</gene>
<dbReference type="Proteomes" id="UP000823775">
    <property type="component" value="Unassembled WGS sequence"/>
</dbReference>
<accession>A0ABS8V4X3</accession>
<keyword evidence="2" id="KW-1185">Reference proteome</keyword>
<proteinExistence type="predicted"/>
<reference evidence="1 2" key="1">
    <citation type="journal article" date="2021" name="BMC Genomics">
        <title>Datura genome reveals duplications of psychoactive alkaloid biosynthetic genes and high mutation rate following tissue culture.</title>
        <authorList>
            <person name="Rajewski A."/>
            <person name="Carter-House D."/>
            <person name="Stajich J."/>
            <person name="Litt A."/>
        </authorList>
    </citation>
    <scope>NUCLEOTIDE SEQUENCE [LARGE SCALE GENOMIC DNA]</scope>
    <source>
        <strain evidence="1">AR-01</strain>
    </source>
</reference>
<protein>
    <submittedName>
        <fullName evidence="1">Uncharacterized protein</fullName>
    </submittedName>
</protein>
<sequence>MLGKPKGDLVASLRGGKRREEKEVRVEGGGTIFPVQIWPKVGGFPVVGTWVFTNGSEFGFFDRGLVNGEEDSEDASVLVVVFWREERVRRCNGESWWCATMRKIRRGEGEEGF</sequence>
<evidence type="ECO:0000313" key="1">
    <source>
        <dbReference type="EMBL" id="MCD9642206.1"/>
    </source>
</evidence>
<evidence type="ECO:0000313" key="2">
    <source>
        <dbReference type="Proteomes" id="UP000823775"/>
    </source>
</evidence>
<name>A0ABS8V4X3_DATST</name>
<comment type="caution">
    <text evidence="1">The sequence shown here is derived from an EMBL/GenBank/DDBJ whole genome shotgun (WGS) entry which is preliminary data.</text>
</comment>